<keyword evidence="6" id="KW-0325">Glycoprotein</keyword>
<dbReference type="GO" id="GO:0009395">
    <property type="term" value="P:phospholipid catabolic process"/>
    <property type="evidence" value="ECO:0007669"/>
    <property type="project" value="TreeGrafter"/>
</dbReference>
<comment type="similarity">
    <text evidence="1 7">Belongs to the phospholipase B-like family.</text>
</comment>
<name>A0AAV2TZW4_CALDB</name>
<dbReference type="EMBL" id="CAXLJL010000933">
    <property type="protein sequence ID" value="CAL5141876.1"/>
    <property type="molecule type" value="Genomic_DNA"/>
</dbReference>
<evidence type="ECO:0000256" key="2">
    <source>
        <dbReference type="ARBA" id="ARBA00022729"/>
    </source>
</evidence>
<keyword evidence="3 7" id="KW-0378">Hydrolase</keyword>
<evidence type="ECO:0000313" key="9">
    <source>
        <dbReference type="Proteomes" id="UP001497525"/>
    </source>
</evidence>
<comment type="function">
    <text evidence="7">Putative phospholipase.</text>
</comment>
<evidence type="ECO:0000256" key="6">
    <source>
        <dbReference type="ARBA" id="ARBA00023180"/>
    </source>
</evidence>
<feature type="signal peptide" evidence="7">
    <location>
        <begin position="1"/>
        <end position="33"/>
    </location>
</feature>
<dbReference type="Pfam" id="PF04916">
    <property type="entry name" value="Phospholip_B"/>
    <property type="match status" value="1"/>
</dbReference>
<dbReference type="PANTHER" id="PTHR12370:SF3">
    <property type="entry name" value="PHOSPHOLIPASE B-LIKE 2-RELATED"/>
    <property type="match status" value="1"/>
</dbReference>
<comment type="caution">
    <text evidence="8">The sequence shown here is derived from an EMBL/GenBank/DDBJ whole genome shotgun (WGS) entry which is preliminary data.</text>
</comment>
<protein>
    <recommendedName>
        <fullName evidence="7">Phospholipase B-like</fullName>
        <ecNumber evidence="7">3.1.1.-</ecNumber>
    </recommendedName>
</protein>
<reference evidence="8" key="1">
    <citation type="submission" date="2024-06" db="EMBL/GenBank/DDBJ databases">
        <authorList>
            <person name="Liu X."/>
            <person name="Lenzi L."/>
            <person name="Haldenby T S."/>
            <person name="Uol C."/>
        </authorList>
    </citation>
    <scope>NUCLEOTIDE SEQUENCE</scope>
</reference>
<dbReference type="AlphaFoldDB" id="A0AAV2TZW4"/>
<dbReference type="PANTHER" id="PTHR12370">
    <property type="entry name" value="PHOSPHOLIPASE B-RELATED"/>
    <property type="match status" value="1"/>
</dbReference>
<dbReference type="InterPro" id="IPR007000">
    <property type="entry name" value="PLipase_B-like"/>
</dbReference>
<evidence type="ECO:0000313" key="8">
    <source>
        <dbReference type="EMBL" id="CAL5141876.1"/>
    </source>
</evidence>
<gene>
    <name evidence="8" type="ORF">CDAUBV1_LOCUS17176</name>
</gene>
<evidence type="ECO:0000256" key="3">
    <source>
        <dbReference type="ARBA" id="ARBA00022801"/>
    </source>
</evidence>
<feature type="chain" id="PRO_5043092684" description="Phospholipase B-like" evidence="7">
    <location>
        <begin position="34"/>
        <end position="616"/>
    </location>
</feature>
<evidence type="ECO:0000256" key="7">
    <source>
        <dbReference type="RuleBase" id="RU364138"/>
    </source>
</evidence>
<keyword evidence="4 7" id="KW-0442">Lipid degradation</keyword>
<dbReference type="Proteomes" id="UP001497525">
    <property type="component" value="Unassembled WGS sequence"/>
</dbReference>
<keyword evidence="2 7" id="KW-0732">Signal</keyword>
<accession>A0AAV2TZW4</accession>
<dbReference type="Gene3D" id="3.60.60.30">
    <property type="match status" value="1"/>
</dbReference>
<evidence type="ECO:0000256" key="4">
    <source>
        <dbReference type="ARBA" id="ARBA00022963"/>
    </source>
</evidence>
<dbReference type="GO" id="GO:0005576">
    <property type="term" value="C:extracellular region"/>
    <property type="evidence" value="ECO:0007669"/>
    <property type="project" value="TreeGrafter"/>
</dbReference>
<organism evidence="8 9">
    <name type="scientific">Calicophoron daubneyi</name>
    <name type="common">Rumen fluke</name>
    <name type="synonym">Paramphistomum daubneyi</name>
    <dbReference type="NCBI Taxonomy" id="300641"/>
    <lineage>
        <taxon>Eukaryota</taxon>
        <taxon>Metazoa</taxon>
        <taxon>Spiralia</taxon>
        <taxon>Lophotrochozoa</taxon>
        <taxon>Platyhelminthes</taxon>
        <taxon>Trematoda</taxon>
        <taxon>Digenea</taxon>
        <taxon>Plagiorchiida</taxon>
        <taxon>Pronocephalata</taxon>
        <taxon>Paramphistomoidea</taxon>
        <taxon>Paramphistomidae</taxon>
        <taxon>Calicophoron</taxon>
    </lineage>
</organism>
<evidence type="ECO:0000256" key="1">
    <source>
        <dbReference type="ARBA" id="ARBA00007835"/>
    </source>
</evidence>
<dbReference type="EC" id="3.1.1.-" evidence="7"/>
<sequence>MFYPQPNFRRLVPHHFTMLALVVLLSILTASLADRPESAIIICYKHDGTDHFRFIPEKKDHEETSVVSGAVFENKINKTGWSILSVFTSERFPEHYQAYWAGFLETNLTYSLTNAHILNTLVNVCPQPYSQECIEVRDYLSTNLDYMINTAISLGSQDEFWHQIEMQMWQLKGMSDAFTQKFIEDSKDLTENHLRTLKDRLMDIYLLQVSNDFRNLVEALSLKMLVKLFGPLADTPLGSSCSALIKLVKNDVYISHNTWCSYARMLRVLKSYKFPWKRSNAKGSDIVAGSAITLSSYPSVIWSIDDFYITSAKLVVMETTISNSNKDLWKYVRDGVKSLVFTPFRAMAANRLARNGLEWVSSFGRNNSGTYNNEWMIFDAKLYHPNKSLPSKGLLTVAEQLPGIIYHEDLTNVLIQQGYWPSYNLPYFPYIYNISGTRDEAKKYGDWFDYRKTARAKIFRRDVDSVTDLATMYKLMRYDDFRNDPLSRCNCTPPYTAENAISARNDLNDPNGTYPISSFKYRLHGAIDVKITNYTMLCNMNMLAASGPTYTDVPPFQWSKLPVPVERPRMHPDKWMFTPIVTNFGPGESDCRALRVYTHTCIFACFISWLTPNRFE</sequence>
<keyword evidence="5 7" id="KW-0443">Lipid metabolism</keyword>
<proteinExistence type="inferred from homology"/>
<evidence type="ECO:0000256" key="5">
    <source>
        <dbReference type="ARBA" id="ARBA00023098"/>
    </source>
</evidence>
<dbReference type="GO" id="GO:0004620">
    <property type="term" value="F:phospholipase activity"/>
    <property type="evidence" value="ECO:0007669"/>
    <property type="project" value="InterPro"/>
</dbReference>